<dbReference type="RefSeq" id="WP_013239881.1">
    <property type="nucleotide sequence ID" value="NZ_LROS01000003.1"/>
</dbReference>
<reference evidence="2 3" key="1">
    <citation type="journal article" date="2012" name="Front. Microbiol.">
        <title>Draft Genome Sequence of the Virulent Strain 01-B526 of the Fish Pathogen Aeromonas salmonicida.</title>
        <authorList>
            <person name="Charette S.J."/>
            <person name="Brochu F."/>
            <person name="Boyle B."/>
            <person name="Filion G."/>
            <person name="Tanaka K.H."/>
            <person name="Derome N."/>
        </authorList>
    </citation>
    <scope>NUCLEOTIDE SEQUENCE [LARGE SCALE GENOMIC DNA]</scope>
    <source>
        <strain evidence="2 3">P11</strain>
    </source>
</reference>
<dbReference type="NCBIfam" id="TIGR01764">
    <property type="entry name" value="excise"/>
    <property type="match status" value="1"/>
</dbReference>
<name>A0A1A6B3H5_9CLOT</name>
<sequence>MVEEKLKELPVLLTVKEMAGVLRIGRNSAYEMVYQKKIPVLRLGPKKIRIPKYELIQWIKNNVKDFEFNG</sequence>
<dbReference type="GO" id="GO:0003677">
    <property type="term" value="F:DNA binding"/>
    <property type="evidence" value="ECO:0007669"/>
    <property type="project" value="InterPro"/>
</dbReference>
<evidence type="ECO:0000313" key="3">
    <source>
        <dbReference type="Proteomes" id="UP000093954"/>
    </source>
</evidence>
<dbReference type="InterPro" id="IPR010093">
    <property type="entry name" value="SinI_DNA-bd"/>
</dbReference>
<accession>A0A1A6B3H5</accession>
<dbReference type="AlphaFoldDB" id="A0A1A6B3H5"/>
<organism evidence="2 3">
    <name type="scientific">Clostridium ragsdalei P11</name>
    <dbReference type="NCBI Taxonomy" id="1353534"/>
    <lineage>
        <taxon>Bacteria</taxon>
        <taxon>Bacillati</taxon>
        <taxon>Bacillota</taxon>
        <taxon>Clostridia</taxon>
        <taxon>Eubacteriales</taxon>
        <taxon>Clostridiaceae</taxon>
        <taxon>Clostridium</taxon>
    </lineage>
</organism>
<evidence type="ECO:0000313" key="2">
    <source>
        <dbReference type="EMBL" id="OBR96830.1"/>
    </source>
</evidence>
<dbReference type="PATRIC" id="fig|1353534.3.peg.350"/>
<proteinExistence type="predicted"/>
<gene>
    <name evidence="2" type="ORF">CLRAG_03390</name>
</gene>
<keyword evidence="3" id="KW-1185">Reference proteome</keyword>
<dbReference type="InterPro" id="IPR041657">
    <property type="entry name" value="HTH_17"/>
</dbReference>
<evidence type="ECO:0000259" key="1">
    <source>
        <dbReference type="Pfam" id="PF12728"/>
    </source>
</evidence>
<dbReference type="EMBL" id="LROS01000003">
    <property type="protein sequence ID" value="OBR96830.1"/>
    <property type="molecule type" value="Genomic_DNA"/>
</dbReference>
<dbReference type="Pfam" id="PF12728">
    <property type="entry name" value="HTH_17"/>
    <property type="match status" value="1"/>
</dbReference>
<protein>
    <submittedName>
        <fullName evidence="2">Helix-turn-helix domain protein</fullName>
    </submittedName>
</protein>
<comment type="caution">
    <text evidence="2">The sequence shown here is derived from an EMBL/GenBank/DDBJ whole genome shotgun (WGS) entry which is preliminary data.</text>
</comment>
<feature type="domain" description="Helix-turn-helix" evidence="1">
    <location>
        <begin position="12"/>
        <end position="62"/>
    </location>
</feature>
<dbReference type="Proteomes" id="UP000093954">
    <property type="component" value="Unassembled WGS sequence"/>
</dbReference>